<dbReference type="InterPro" id="IPR006894">
    <property type="entry name" value="HupH_Hydgase_express_prot_C"/>
</dbReference>
<comment type="similarity">
    <text evidence="1">Belongs to the HupH/HyaF family.</text>
</comment>
<dbReference type="Proteomes" id="UP000317355">
    <property type="component" value="Unassembled WGS sequence"/>
</dbReference>
<organism evidence="3 4">
    <name type="scientific">Sedimenticola thiotaurini</name>
    <dbReference type="NCBI Taxonomy" id="1543721"/>
    <lineage>
        <taxon>Bacteria</taxon>
        <taxon>Pseudomonadati</taxon>
        <taxon>Pseudomonadota</taxon>
        <taxon>Gammaproteobacteria</taxon>
        <taxon>Chromatiales</taxon>
        <taxon>Sedimenticolaceae</taxon>
        <taxon>Sedimenticola</taxon>
    </lineage>
</organism>
<evidence type="ECO:0000256" key="1">
    <source>
        <dbReference type="ARBA" id="ARBA00010832"/>
    </source>
</evidence>
<proteinExistence type="inferred from homology"/>
<dbReference type="AlphaFoldDB" id="A0A558CV44"/>
<protein>
    <submittedName>
        <fullName evidence="3">Hydrogenase expression/formation protein</fullName>
    </submittedName>
</protein>
<dbReference type="InterPro" id="IPR038527">
    <property type="entry name" value="HupH_C_sf"/>
</dbReference>
<evidence type="ECO:0000313" key="4">
    <source>
        <dbReference type="Proteomes" id="UP000317355"/>
    </source>
</evidence>
<comment type="caution">
    <text evidence="3">The sequence shown here is derived from an EMBL/GenBank/DDBJ whole genome shotgun (WGS) entry which is preliminary data.</text>
</comment>
<dbReference type="Gene3D" id="3.30.1370.140">
    <property type="entry name" value="HupH hydrogenase expression protein, C-terminal domain"/>
    <property type="match status" value="2"/>
</dbReference>
<gene>
    <name evidence="3" type="ORF">FHK82_13005</name>
</gene>
<name>A0A558CV44_9GAMM</name>
<dbReference type="Pfam" id="PF04809">
    <property type="entry name" value="HupH_C"/>
    <property type="match status" value="2"/>
</dbReference>
<feature type="domain" description="HupH hydrogenase expression protein C-terminal" evidence="2">
    <location>
        <begin position="54"/>
        <end position="146"/>
    </location>
</feature>
<evidence type="ECO:0000259" key="2">
    <source>
        <dbReference type="Pfam" id="PF04809"/>
    </source>
</evidence>
<reference evidence="3 4" key="1">
    <citation type="submission" date="2019-07" db="EMBL/GenBank/DDBJ databases">
        <title>The pathways for chlorine oxyanion respiration interact through the shared metabolite chlorate.</title>
        <authorList>
            <person name="Barnum T.P."/>
            <person name="Cheng Y."/>
            <person name="Hill K.A."/>
            <person name="Lucas L.N."/>
            <person name="Carlson H.K."/>
            <person name="Coates J.D."/>
        </authorList>
    </citation>
    <scope>NUCLEOTIDE SEQUENCE [LARGE SCALE GENOMIC DNA]</scope>
    <source>
        <strain evidence="3">BK-3</strain>
    </source>
</reference>
<accession>A0A558CV44</accession>
<sequence>MNFYEIPAKTVGAGTQPTEADGAVLDYQEMPDEMTTFTMPIIPEPEAVEGLDMAISLLARVQSAIANYQQGAQEEVFDLTFMDGANLALIDQILGEGEVSVVFSRTLQARIQESVMAGIWRVRYQDGIGRTYKDTLEVGEMPGLIKDATFVGAVEAIDLPDSPLPEGVLNAPPLIAELNEKSQAYASGIPAHVINLTLLPQTEQDLEFLDQLLGKGAVTILSRGYGNCRITSTGMQNVWWVQYFNSQDMNILNTLEVTDVPAVACAAPEDLKDSADRLKEILEVYQ</sequence>
<feature type="domain" description="HupH hydrogenase expression protein C-terminal" evidence="2">
    <location>
        <begin position="168"/>
        <end position="284"/>
    </location>
</feature>
<dbReference type="EMBL" id="VMRY01000066">
    <property type="protein sequence ID" value="TVT52641.1"/>
    <property type="molecule type" value="Genomic_DNA"/>
</dbReference>
<evidence type="ECO:0000313" key="3">
    <source>
        <dbReference type="EMBL" id="TVT52641.1"/>
    </source>
</evidence>